<accession>A0A1E5WK24</accession>
<keyword evidence="2" id="KW-1185">Reference proteome</keyword>
<comment type="caution">
    <text evidence="1">The sequence shown here is derived from an EMBL/GenBank/DDBJ whole genome shotgun (WGS) entry which is preliminary data.</text>
</comment>
<dbReference type="Proteomes" id="UP000095767">
    <property type="component" value="Unassembled WGS sequence"/>
</dbReference>
<proteinExistence type="predicted"/>
<sequence length="10" mass="1173">MSLRRGIKGR</sequence>
<gene>
    <name evidence="1" type="ORF">BAE44_0001208</name>
</gene>
<name>A0A1E5WK24_9POAL</name>
<evidence type="ECO:0000313" key="1">
    <source>
        <dbReference type="EMBL" id="OEL37775.1"/>
    </source>
</evidence>
<reference evidence="1 2" key="1">
    <citation type="submission" date="2016-09" db="EMBL/GenBank/DDBJ databases">
        <title>The draft genome of Dichanthelium oligosanthes: A C3 panicoid grass species.</title>
        <authorList>
            <person name="Studer A.J."/>
            <person name="Schnable J.C."/>
            <person name="Brutnell T.P."/>
        </authorList>
    </citation>
    <scope>NUCLEOTIDE SEQUENCE [LARGE SCALE GENOMIC DNA]</scope>
    <source>
        <strain evidence="2">cv. Kellogg 1175</strain>
        <tissue evidence="1">Leaf</tissue>
    </source>
</reference>
<organism evidence="1 2">
    <name type="scientific">Dichanthelium oligosanthes</name>
    <dbReference type="NCBI Taxonomy" id="888268"/>
    <lineage>
        <taxon>Eukaryota</taxon>
        <taxon>Viridiplantae</taxon>
        <taxon>Streptophyta</taxon>
        <taxon>Embryophyta</taxon>
        <taxon>Tracheophyta</taxon>
        <taxon>Spermatophyta</taxon>
        <taxon>Magnoliopsida</taxon>
        <taxon>Liliopsida</taxon>
        <taxon>Poales</taxon>
        <taxon>Poaceae</taxon>
        <taxon>PACMAD clade</taxon>
        <taxon>Panicoideae</taxon>
        <taxon>Panicodae</taxon>
        <taxon>Paniceae</taxon>
        <taxon>Dichantheliinae</taxon>
        <taxon>Dichanthelium</taxon>
    </lineage>
</organism>
<dbReference type="EMBL" id="LWDX02004237">
    <property type="protein sequence ID" value="OEL37775.1"/>
    <property type="molecule type" value="Genomic_DNA"/>
</dbReference>
<protein>
    <submittedName>
        <fullName evidence="1">Uncharacterized protein</fullName>
    </submittedName>
</protein>
<evidence type="ECO:0000313" key="2">
    <source>
        <dbReference type="Proteomes" id="UP000095767"/>
    </source>
</evidence>